<keyword evidence="1" id="KW-0812">Transmembrane</keyword>
<sequence>MWAIFKILSGAVYLLSIVLSIPIAFDVGGRDSGLAYSLSIFFFYFFYSFVKAITPSKSRVRWALSYILGTLQWLVLPSLLIWSLSRFSVDAGSTDWVSRTLGHIRPAAKYTDSWHEWFFGQGGMLEHLTLGGWDSTLSYSSPVFQLLEGFCSLLVIQAAGQITRWLVNRGRSDTWIIVLVVFSGSITATAVFFLWRVARFPQIGNLDATLIGVTITSAVFLCAFGIGSGRGNPVESSLLFAYIVLCIYQIFTDYLPSPEGAAAQAVAEEHAAAAQPEFPPLPPIIMASYSTLLHMLGQLPDVLSSSLTFVWAAFQTITPSVITSLTYRIIVFYCATRIIPAVRESGARALMDEPSNLDDSSDAANKLMVFLSWFSPSILIAVYTSLLLQHFSVAATDGDSIGWTLRGGDAGGNLWRWMNVAATMGLYAIELYLGKDEVDHWKID</sequence>
<keyword evidence="1" id="KW-1133">Transmembrane helix</keyword>
<organism evidence="2 3">
    <name type="scientific">Diaporthe helianthi</name>
    <dbReference type="NCBI Taxonomy" id="158607"/>
    <lineage>
        <taxon>Eukaryota</taxon>
        <taxon>Fungi</taxon>
        <taxon>Dikarya</taxon>
        <taxon>Ascomycota</taxon>
        <taxon>Pezizomycotina</taxon>
        <taxon>Sordariomycetes</taxon>
        <taxon>Sordariomycetidae</taxon>
        <taxon>Diaporthales</taxon>
        <taxon>Diaporthaceae</taxon>
        <taxon>Diaporthe</taxon>
    </lineage>
</organism>
<name>A0A2P5HXX9_DIAHE</name>
<dbReference type="FunCoup" id="A0A2P5HXX9">
    <property type="interactions" value="73"/>
</dbReference>
<dbReference type="GO" id="GO:0000921">
    <property type="term" value="P:septin ring assembly"/>
    <property type="evidence" value="ECO:0007669"/>
    <property type="project" value="TreeGrafter"/>
</dbReference>
<feature type="transmembrane region" description="Helical" evidence="1">
    <location>
        <begin position="367"/>
        <end position="388"/>
    </location>
</feature>
<feature type="transmembrane region" description="Helical" evidence="1">
    <location>
        <begin position="309"/>
        <end position="335"/>
    </location>
</feature>
<protein>
    <submittedName>
        <fullName evidence="2">ICE2</fullName>
    </submittedName>
</protein>
<dbReference type="GO" id="GO:0005789">
    <property type="term" value="C:endoplasmic reticulum membrane"/>
    <property type="evidence" value="ECO:0007669"/>
    <property type="project" value="TreeGrafter"/>
</dbReference>
<gene>
    <name evidence="2" type="ORF">DHEL01_v206496</name>
</gene>
<feature type="transmembrane region" description="Helical" evidence="1">
    <location>
        <begin position="175"/>
        <end position="196"/>
    </location>
</feature>
<dbReference type="GO" id="GO:0097038">
    <property type="term" value="C:perinuclear endoplasmic reticulum"/>
    <property type="evidence" value="ECO:0007669"/>
    <property type="project" value="TreeGrafter"/>
</dbReference>
<reference evidence="2" key="1">
    <citation type="submission" date="2017-09" db="EMBL/GenBank/DDBJ databases">
        <title>Polyketide synthases of a Diaporthe helianthi virulent isolate.</title>
        <authorList>
            <person name="Baroncelli R."/>
        </authorList>
    </citation>
    <scope>NUCLEOTIDE SEQUENCE [LARGE SCALE GENOMIC DNA]</scope>
    <source>
        <strain evidence="2">7/96</strain>
    </source>
</reference>
<dbReference type="Pfam" id="PF08426">
    <property type="entry name" value="ICE2"/>
    <property type="match status" value="1"/>
</dbReference>
<dbReference type="InterPro" id="IPR013635">
    <property type="entry name" value="Ice2"/>
</dbReference>
<evidence type="ECO:0000313" key="2">
    <source>
        <dbReference type="EMBL" id="POS75108.1"/>
    </source>
</evidence>
<dbReference type="InParanoid" id="A0A2P5HXX9"/>
<dbReference type="GO" id="GO:0048309">
    <property type="term" value="P:endoplasmic reticulum inheritance"/>
    <property type="evidence" value="ECO:0007669"/>
    <property type="project" value="TreeGrafter"/>
</dbReference>
<dbReference type="OrthoDB" id="5577218at2759"/>
<dbReference type="STRING" id="158607.A0A2P5HXX9"/>
<dbReference type="EMBL" id="MAVT02000529">
    <property type="protein sequence ID" value="POS75108.1"/>
    <property type="molecule type" value="Genomic_DNA"/>
</dbReference>
<feature type="transmembrane region" description="Helical" evidence="1">
    <location>
        <begin position="62"/>
        <end position="84"/>
    </location>
</feature>
<feature type="transmembrane region" description="Helical" evidence="1">
    <location>
        <begin position="143"/>
        <end position="163"/>
    </location>
</feature>
<feature type="transmembrane region" description="Helical" evidence="1">
    <location>
        <begin position="208"/>
        <end position="227"/>
    </location>
</feature>
<evidence type="ECO:0000256" key="1">
    <source>
        <dbReference type="SAM" id="Phobius"/>
    </source>
</evidence>
<comment type="caution">
    <text evidence="2">The sequence shown here is derived from an EMBL/GenBank/DDBJ whole genome shotgun (WGS) entry which is preliminary data.</text>
</comment>
<keyword evidence="3" id="KW-1185">Reference proteome</keyword>
<accession>A0A2P5HXX9</accession>
<evidence type="ECO:0000313" key="3">
    <source>
        <dbReference type="Proteomes" id="UP000094444"/>
    </source>
</evidence>
<proteinExistence type="predicted"/>
<feature type="transmembrane region" description="Helical" evidence="1">
    <location>
        <begin position="7"/>
        <end position="27"/>
    </location>
</feature>
<feature type="transmembrane region" description="Helical" evidence="1">
    <location>
        <begin position="414"/>
        <end position="433"/>
    </location>
</feature>
<keyword evidence="1" id="KW-0472">Membrane</keyword>
<dbReference type="Proteomes" id="UP000094444">
    <property type="component" value="Unassembled WGS sequence"/>
</dbReference>
<feature type="transmembrane region" description="Helical" evidence="1">
    <location>
        <begin position="33"/>
        <end position="50"/>
    </location>
</feature>
<feature type="transmembrane region" description="Helical" evidence="1">
    <location>
        <begin position="234"/>
        <end position="251"/>
    </location>
</feature>
<dbReference type="GO" id="GO:0032541">
    <property type="term" value="C:cortical endoplasmic reticulum"/>
    <property type="evidence" value="ECO:0007669"/>
    <property type="project" value="TreeGrafter"/>
</dbReference>
<dbReference type="AlphaFoldDB" id="A0A2P5HXX9"/>
<dbReference type="PANTHER" id="PTHR31726">
    <property type="entry name" value="PROTEIN ICE2"/>
    <property type="match status" value="1"/>
</dbReference>
<dbReference type="PANTHER" id="PTHR31726:SF2">
    <property type="entry name" value="PROTEIN ICE2"/>
    <property type="match status" value="1"/>
</dbReference>